<dbReference type="Proteomes" id="UP000663865">
    <property type="component" value="Unassembled WGS sequence"/>
</dbReference>
<proteinExistence type="predicted"/>
<reference evidence="4" key="1">
    <citation type="submission" date="2021-02" db="EMBL/GenBank/DDBJ databases">
        <authorList>
            <person name="Nowell W R."/>
        </authorList>
    </citation>
    <scope>NUCLEOTIDE SEQUENCE</scope>
</reference>
<sequence length="125" mass="13686">MSEVHHHHHIHLHFTLQMPCSWCCTCCSTEVSQGDNNVNGNGKIVNENGNNVNGNGNDINGNGNGVMGTRTNVIVQQPTAITTEDFHQQKSSSTDTKVGCSPKSSPRISSPMLFDLDLFGFVFRR</sequence>
<dbReference type="EMBL" id="CAJNYV010004989">
    <property type="protein sequence ID" value="CAF3713472.1"/>
    <property type="molecule type" value="Genomic_DNA"/>
</dbReference>
<feature type="chain" id="PRO_5035613970" evidence="2">
    <location>
        <begin position="24"/>
        <end position="125"/>
    </location>
</feature>
<evidence type="ECO:0000313" key="6">
    <source>
        <dbReference type="EMBL" id="CAF3515774.1"/>
    </source>
</evidence>
<dbReference type="Proteomes" id="UP000663872">
    <property type="component" value="Unassembled WGS sequence"/>
</dbReference>
<feature type="compositionally biased region" description="Polar residues" evidence="1">
    <location>
        <begin position="89"/>
        <end position="104"/>
    </location>
</feature>
<dbReference type="EMBL" id="CAJNXB010001783">
    <property type="protein sequence ID" value="CAF3193121.1"/>
    <property type="molecule type" value="Genomic_DNA"/>
</dbReference>
<comment type="caution">
    <text evidence="4">The sequence shown here is derived from an EMBL/GenBank/DDBJ whole genome shotgun (WGS) entry which is preliminary data.</text>
</comment>
<evidence type="ECO:0000256" key="2">
    <source>
        <dbReference type="SAM" id="SignalP"/>
    </source>
</evidence>
<dbReference type="EMBL" id="CAJNYT010002040">
    <property type="protein sequence ID" value="CAF3444876.1"/>
    <property type="molecule type" value="Genomic_DNA"/>
</dbReference>
<accession>A0A818APJ8</accession>
<gene>
    <name evidence="4" type="ORF">FME351_LOCUS9770</name>
    <name evidence="5" type="ORF">GRG538_LOCUS13783</name>
    <name evidence="7" type="ORF">KIK155_LOCUS27490</name>
    <name evidence="6" type="ORF">LUA448_LOCUS26144</name>
    <name evidence="3" type="ORF">TIS948_LOCUS12100</name>
</gene>
<evidence type="ECO:0000313" key="8">
    <source>
        <dbReference type="Proteomes" id="UP000663869"/>
    </source>
</evidence>
<evidence type="ECO:0000313" key="4">
    <source>
        <dbReference type="EMBL" id="CAF3408671.1"/>
    </source>
</evidence>
<dbReference type="Proteomes" id="UP000663825">
    <property type="component" value="Unassembled WGS sequence"/>
</dbReference>
<evidence type="ECO:0000313" key="7">
    <source>
        <dbReference type="EMBL" id="CAF3713472.1"/>
    </source>
</evidence>
<organism evidence="4 8">
    <name type="scientific">Rotaria socialis</name>
    <dbReference type="NCBI Taxonomy" id="392032"/>
    <lineage>
        <taxon>Eukaryota</taxon>
        <taxon>Metazoa</taxon>
        <taxon>Spiralia</taxon>
        <taxon>Gnathifera</taxon>
        <taxon>Rotifera</taxon>
        <taxon>Eurotatoria</taxon>
        <taxon>Bdelloidea</taxon>
        <taxon>Philodinida</taxon>
        <taxon>Philodinidae</taxon>
        <taxon>Rotaria</taxon>
    </lineage>
</organism>
<name>A0A818APJ8_9BILA</name>
<feature type="region of interest" description="Disordered" evidence="1">
    <location>
        <begin position="84"/>
        <end position="104"/>
    </location>
</feature>
<feature type="signal peptide" evidence="2">
    <location>
        <begin position="1"/>
        <end position="23"/>
    </location>
</feature>
<evidence type="ECO:0000313" key="3">
    <source>
        <dbReference type="EMBL" id="CAF3193121.1"/>
    </source>
</evidence>
<evidence type="ECO:0000256" key="1">
    <source>
        <dbReference type="SAM" id="MobiDB-lite"/>
    </source>
</evidence>
<keyword evidence="2" id="KW-0732">Signal</keyword>
<dbReference type="AlphaFoldDB" id="A0A818APJ8"/>
<dbReference type="EMBL" id="CAJNYU010001075">
    <property type="protein sequence ID" value="CAF3408671.1"/>
    <property type="molecule type" value="Genomic_DNA"/>
</dbReference>
<dbReference type="EMBL" id="CAJNYD010003524">
    <property type="protein sequence ID" value="CAF3515774.1"/>
    <property type="molecule type" value="Genomic_DNA"/>
</dbReference>
<dbReference type="OrthoDB" id="10376915at2759"/>
<dbReference type="Proteomes" id="UP000663869">
    <property type="component" value="Unassembled WGS sequence"/>
</dbReference>
<protein>
    <submittedName>
        <fullName evidence="4">Uncharacterized protein</fullName>
    </submittedName>
</protein>
<dbReference type="Proteomes" id="UP000663833">
    <property type="component" value="Unassembled WGS sequence"/>
</dbReference>
<evidence type="ECO:0000313" key="5">
    <source>
        <dbReference type="EMBL" id="CAF3444876.1"/>
    </source>
</evidence>